<evidence type="ECO:0000313" key="2">
    <source>
        <dbReference type="EMBL" id="MPM01830.1"/>
    </source>
</evidence>
<feature type="domain" description="BREX system Lon protease-like BrxL N-terminal" evidence="1">
    <location>
        <begin position="32"/>
        <end position="164"/>
    </location>
</feature>
<dbReference type="EMBL" id="VSSQ01000826">
    <property type="protein sequence ID" value="MPM01830.1"/>
    <property type="molecule type" value="Genomic_DNA"/>
</dbReference>
<proteinExistence type="predicted"/>
<protein>
    <recommendedName>
        <fullName evidence="1">BREX system Lon protease-like BrxL N-terminal domain-containing protein</fullName>
    </recommendedName>
</protein>
<dbReference type="NCBIfam" id="TIGR02688">
    <property type="entry name" value="BREX system Lon protease-like protein BrxL"/>
    <property type="match status" value="1"/>
</dbReference>
<dbReference type="InterPro" id="IPR014061">
    <property type="entry name" value="BrxL-like"/>
</dbReference>
<evidence type="ECO:0000259" key="1">
    <source>
        <dbReference type="Pfam" id="PF20442"/>
    </source>
</evidence>
<dbReference type="Pfam" id="PF13337">
    <property type="entry name" value="BrxL_ATPase"/>
    <property type="match status" value="1"/>
</dbReference>
<sequence>MDFTENKAFSEALSQIDSTPVNKELEEKLKRHFGEMLVYKSSANSKFFSALSLPSYMRDWLVMRFSNSEGKIDKDEVAAYVKRTIPKKEQWNEYLVDLLHNNQSVRFLTKIKIDFDTATRNALFSLPDFGVPKKKGEAIVDWSVIEANRDYLLSPTEVWGIVELVCELDDSGRNSIFRLVDFTPFCPYTIDLDYFVESRNNFTIDEWIDVLIRAIDYNPAGYSSTKQKLTMISRLLPFVEKRLNLIELAPKETGKSYLFAQISKYGWLVSGGSISRAKMFYDISKKTPGLVSRYDYVAFDEVQSIKFTDAMEMQGALKGYLESGEYRVGDSRGVGDAGLILLGNIDSELMNINQNMFVDLPDIFHESALLDRFHGFIKGWDIPKMKENLKANGWALNTEYFGEIMHMLREELVYRAVVDELLELPKNSATRDTEAIKRICTGFLKLLFPNATDVSKIDVGEFVTYCLEPAKSMRGVIKTQLGIIDYGEFGGAKIPDIQIKERYREEQ</sequence>
<comment type="caution">
    <text evidence="2">The sequence shown here is derived from an EMBL/GenBank/DDBJ whole genome shotgun (WGS) entry which is preliminary data.</text>
</comment>
<name>A0A644WDE3_9ZZZZ</name>
<organism evidence="2">
    <name type="scientific">bioreactor metagenome</name>
    <dbReference type="NCBI Taxonomy" id="1076179"/>
    <lineage>
        <taxon>unclassified sequences</taxon>
        <taxon>metagenomes</taxon>
        <taxon>ecological metagenomes</taxon>
    </lineage>
</organism>
<gene>
    <name evidence="2" type="ORF">SDC9_48070</name>
</gene>
<dbReference type="AlphaFoldDB" id="A0A644WDE3"/>
<accession>A0A644WDE3</accession>
<reference evidence="2" key="1">
    <citation type="submission" date="2019-08" db="EMBL/GenBank/DDBJ databases">
        <authorList>
            <person name="Kucharzyk K."/>
            <person name="Murdoch R.W."/>
            <person name="Higgins S."/>
            <person name="Loffler F."/>
        </authorList>
    </citation>
    <scope>NUCLEOTIDE SEQUENCE</scope>
</reference>
<dbReference type="Pfam" id="PF20442">
    <property type="entry name" value="BrxL_N"/>
    <property type="match status" value="1"/>
</dbReference>
<dbReference type="InterPro" id="IPR046838">
    <property type="entry name" value="BrxL_N"/>
</dbReference>